<dbReference type="InterPro" id="IPR050306">
    <property type="entry name" value="PfkB_Carbo_kinase"/>
</dbReference>
<dbReference type="SUPFAM" id="SSF53613">
    <property type="entry name" value="Ribokinase-like"/>
    <property type="match status" value="1"/>
</dbReference>
<accession>A0ABT0B641</accession>
<keyword evidence="6" id="KW-1185">Reference proteome</keyword>
<dbReference type="GO" id="GO:0016301">
    <property type="term" value="F:kinase activity"/>
    <property type="evidence" value="ECO:0007669"/>
    <property type="project" value="UniProtKB-KW"/>
</dbReference>
<dbReference type="InterPro" id="IPR029056">
    <property type="entry name" value="Ribokinase-like"/>
</dbReference>
<comment type="similarity">
    <text evidence="1">Belongs to the carbohydrate kinase PfkB family.</text>
</comment>
<protein>
    <submittedName>
        <fullName evidence="5">Sugar kinase</fullName>
    </submittedName>
</protein>
<organism evidence="5 6">
    <name type="scientific">Novosphingobium album</name>
    <name type="common">ex Hu et al. 2023</name>
    <dbReference type="NCBI Taxonomy" id="2930093"/>
    <lineage>
        <taxon>Bacteria</taxon>
        <taxon>Pseudomonadati</taxon>
        <taxon>Pseudomonadota</taxon>
        <taxon>Alphaproteobacteria</taxon>
        <taxon>Sphingomonadales</taxon>
        <taxon>Sphingomonadaceae</taxon>
        <taxon>Novosphingobium</taxon>
    </lineage>
</organism>
<dbReference type="CDD" id="cd01166">
    <property type="entry name" value="KdgK"/>
    <property type="match status" value="1"/>
</dbReference>
<keyword evidence="2" id="KW-0808">Transferase</keyword>
<dbReference type="Proteomes" id="UP001162880">
    <property type="component" value="Unassembled WGS sequence"/>
</dbReference>
<dbReference type="Pfam" id="PF00294">
    <property type="entry name" value="PfkB"/>
    <property type="match status" value="1"/>
</dbReference>
<sequence length="299" mass="31559">MARIVCLGEGMLELSQEGEGWCMGFGGDTLNTAVHLARAGHDVAYMTALGSCPFSMDLRASWQSEGIDCGLIVTHPSRRPGLYAITVDGQGERTFTYWREASAARAMFEVPEIDDAIGGAETADLFYFSLISLAILPPQGRQDLLRLAAKVRINGGLVAFDGNYRPSLWETPEAAARWRDRAIAASDAGLPTLEDEAALGGPGTAEAVAAHWQELGCREVIVKKGAQGCLLPDLTVCPPPRVLQPTDTSGAGDAFNGGYLGARLKGAPVAEAARAGNALAGWCVMRRGAIPARDAAAPY</sequence>
<gene>
    <name evidence="5" type="ORF">MTR64_16980</name>
</gene>
<evidence type="ECO:0000313" key="5">
    <source>
        <dbReference type="EMBL" id="MCJ2180269.1"/>
    </source>
</evidence>
<comment type="caution">
    <text evidence="5">The sequence shown here is derived from an EMBL/GenBank/DDBJ whole genome shotgun (WGS) entry which is preliminary data.</text>
</comment>
<reference evidence="5" key="1">
    <citation type="submission" date="2022-03" db="EMBL/GenBank/DDBJ databases">
        <title>Identification of a novel bacterium isolated from mangrove sediments.</title>
        <authorList>
            <person name="Pan X."/>
        </authorList>
    </citation>
    <scope>NUCLEOTIDE SEQUENCE</scope>
    <source>
        <strain evidence="5">B2580</strain>
    </source>
</reference>
<evidence type="ECO:0000256" key="3">
    <source>
        <dbReference type="ARBA" id="ARBA00022777"/>
    </source>
</evidence>
<dbReference type="InterPro" id="IPR011611">
    <property type="entry name" value="PfkB_dom"/>
</dbReference>
<dbReference type="InterPro" id="IPR002173">
    <property type="entry name" value="Carboh/pur_kinase_PfkB_CS"/>
</dbReference>
<name>A0ABT0B641_9SPHN</name>
<evidence type="ECO:0000256" key="1">
    <source>
        <dbReference type="ARBA" id="ARBA00010688"/>
    </source>
</evidence>
<feature type="domain" description="Carbohydrate kinase PfkB" evidence="4">
    <location>
        <begin position="15"/>
        <end position="291"/>
    </location>
</feature>
<dbReference type="PROSITE" id="PS00584">
    <property type="entry name" value="PFKB_KINASES_2"/>
    <property type="match status" value="1"/>
</dbReference>
<dbReference type="EMBL" id="JALHLE010000030">
    <property type="protein sequence ID" value="MCJ2180269.1"/>
    <property type="molecule type" value="Genomic_DNA"/>
</dbReference>
<dbReference type="RefSeq" id="WP_243995701.1">
    <property type="nucleotide sequence ID" value="NZ_JALHLE010000030.1"/>
</dbReference>
<evidence type="ECO:0000256" key="2">
    <source>
        <dbReference type="ARBA" id="ARBA00022679"/>
    </source>
</evidence>
<dbReference type="Gene3D" id="3.40.1190.20">
    <property type="match status" value="1"/>
</dbReference>
<proteinExistence type="inferred from homology"/>
<dbReference type="PANTHER" id="PTHR43085:SF15">
    <property type="entry name" value="2-DEHYDRO-3-DEOXYGLUCONOKINASE"/>
    <property type="match status" value="1"/>
</dbReference>
<evidence type="ECO:0000313" key="6">
    <source>
        <dbReference type="Proteomes" id="UP001162880"/>
    </source>
</evidence>
<keyword evidence="3 5" id="KW-0418">Kinase</keyword>
<dbReference type="PANTHER" id="PTHR43085">
    <property type="entry name" value="HEXOKINASE FAMILY MEMBER"/>
    <property type="match status" value="1"/>
</dbReference>
<evidence type="ECO:0000259" key="4">
    <source>
        <dbReference type="Pfam" id="PF00294"/>
    </source>
</evidence>